<comment type="similarity">
    <text evidence="2">Belongs to the glutamate-gated ion channel (TC 1.A.10.1) family.</text>
</comment>
<name>E9GE87_DAPPU</name>
<dbReference type="PhylomeDB" id="E9GE87"/>
<dbReference type="OrthoDB" id="6373307at2759"/>
<evidence type="ECO:0000259" key="10">
    <source>
        <dbReference type="Pfam" id="PF00060"/>
    </source>
</evidence>
<evidence type="ECO:0000256" key="2">
    <source>
        <dbReference type="ARBA" id="ARBA00008685"/>
    </source>
</evidence>
<organism evidence="11 12">
    <name type="scientific">Daphnia pulex</name>
    <name type="common">Water flea</name>
    <dbReference type="NCBI Taxonomy" id="6669"/>
    <lineage>
        <taxon>Eukaryota</taxon>
        <taxon>Metazoa</taxon>
        <taxon>Ecdysozoa</taxon>
        <taxon>Arthropoda</taxon>
        <taxon>Crustacea</taxon>
        <taxon>Branchiopoda</taxon>
        <taxon>Diplostraca</taxon>
        <taxon>Cladocera</taxon>
        <taxon>Anomopoda</taxon>
        <taxon>Daphniidae</taxon>
        <taxon>Daphnia</taxon>
    </lineage>
</organism>
<keyword evidence="8" id="KW-0325">Glycoprotein</keyword>
<comment type="subcellular location">
    <subcellularLocation>
        <location evidence="1">Cell membrane</location>
        <topology evidence="1">Multi-pass membrane protein</topology>
    </subcellularLocation>
</comment>
<keyword evidence="5 9" id="KW-1133">Transmembrane helix</keyword>
<dbReference type="PANTHER" id="PTHR42643:SF24">
    <property type="entry name" value="IONOTROPIC RECEPTOR 60A"/>
    <property type="match status" value="1"/>
</dbReference>
<dbReference type="GO" id="GO:0005886">
    <property type="term" value="C:plasma membrane"/>
    <property type="evidence" value="ECO:0007669"/>
    <property type="project" value="UniProtKB-SubCell"/>
</dbReference>
<feature type="domain" description="Ionotropic glutamate receptor C-terminal" evidence="10">
    <location>
        <begin position="241"/>
        <end position="460"/>
    </location>
</feature>
<proteinExistence type="inferred from homology"/>
<evidence type="ECO:0000256" key="6">
    <source>
        <dbReference type="ARBA" id="ARBA00023136"/>
    </source>
</evidence>
<keyword evidence="4 9" id="KW-0812">Transmembrane</keyword>
<evidence type="ECO:0000256" key="4">
    <source>
        <dbReference type="ARBA" id="ARBA00022692"/>
    </source>
</evidence>
<dbReference type="InParanoid" id="E9GE87"/>
<keyword evidence="12" id="KW-1185">Reference proteome</keyword>
<dbReference type="Gene3D" id="1.10.287.70">
    <property type="match status" value="1"/>
</dbReference>
<keyword evidence="7" id="KW-0675">Receptor</keyword>
<dbReference type="EMBL" id="GL732540">
    <property type="protein sequence ID" value="EFX82355.1"/>
    <property type="molecule type" value="Genomic_DNA"/>
</dbReference>
<dbReference type="GO" id="GO:0015276">
    <property type="term" value="F:ligand-gated monoatomic ion channel activity"/>
    <property type="evidence" value="ECO:0007669"/>
    <property type="project" value="InterPro"/>
</dbReference>
<dbReference type="eggNOG" id="KOG4440">
    <property type="taxonomic scope" value="Eukaryota"/>
</dbReference>
<feature type="transmembrane region" description="Helical" evidence="9">
    <location>
        <begin position="145"/>
        <end position="163"/>
    </location>
</feature>
<dbReference type="GO" id="GO:0050906">
    <property type="term" value="P:detection of stimulus involved in sensory perception"/>
    <property type="evidence" value="ECO:0007669"/>
    <property type="project" value="UniProtKB-ARBA"/>
</dbReference>
<evidence type="ECO:0000313" key="11">
    <source>
        <dbReference type="EMBL" id="EFX82355.1"/>
    </source>
</evidence>
<dbReference type="Proteomes" id="UP000000305">
    <property type="component" value="Unassembled WGS sequence"/>
</dbReference>
<dbReference type="FunFam" id="1.10.287.70:FF:000263">
    <property type="entry name" value="Uncharacterized protein"/>
    <property type="match status" value="1"/>
</dbReference>
<dbReference type="SUPFAM" id="SSF53850">
    <property type="entry name" value="Periplasmic binding protein-like II"/>
    <property type="match status" value="1"/>
</dbReference>
<evidence type="ECO:0000256" key="1">
    <source>
        <dbReference type="ARBA" id="ARBA00004651"/>
    </source>
</evidence>
<evidence type="ECO:0000256" key="9">
    <source>
        <dbReference type="SAM" id="Phobius"/>
    </source>
</evidence>
<evidence type="ECO:0000256" key="8">
    <source>
        <dbReference type="ARBA" id="ARBA00023180"/>
    </source>
</evidence>
<evidence type="ECO:0000256" key="5">
    <source>
        <dbReference type="ARBA" id="ARBA00022989"/>
    </source>
</evidence>
<dbReference type="FunCoup" id="E9GE87">
    <property type="interactions" value="63"/>
</dbReference>
<accession>E9GE87</accession>
<gene>
    <name evidence="11" type="ORF">DAPPUDRAFT_241431</name>
</gene>
<evidence type="ECO:0000256" key="7">
    <source>
        <dbReference type="ARBA" id="ARBA00023170"/>
    </source>
</evidence>
<keyword evidence="3" id="KW-1003">Cell membrane</keyword>
<keyword evidence="6 9" id="KW-0472">Membrane</keyword>
<dbReference type="KEGG" id="dpx:DAPPUDRAFT_241431"/>
<sequence>MESQIKHQSSLVTIAPKTSGGCLITSRKYEDPLWLFNVVDVEFPQRSAPSSHLGTSLAWQSKGVDGATQRGRRSRIPVDQIEFHQCDFLIQDVPPSPQRLKIVDLTAYWFYGSLGFLIPASDETANINAVVKPFQWPHLFINRQVWLGLGVSIGCVIAVLNLIQRYLDYRSTIDDDLKQNEEKKSLKNGRIKWKTGKQYFYVFGNLLSQGFNLRIFDTNKFWNGPKRKTWVRNVCPSERIPYRLVAGVWTLAAFIFVQAYTSTLFTYIVTPVNQPLITSAYDLAERSDIQLFVRKMGTADNLISASSNLNENNTGLNLKLQEWLNSNPRSRCTLVSDCINKITPGSGNVFLEAIVYLKDEVRSDFRKTGKCNLQVANSIFISGPSMLALAKNSPYTKSIDRGLLELQQTGLLDYWDLWFRPMSPQCTGNVQSGKAMPKNKLAPLSLKNLTGAFLVIAVGFGLSLLAFLCEKIISMRERHSIRTQTPNNRQ</sequence>
<dbReference type="AlphaFoldDB" id="E9GE87"/>
<dbReference type="HOGENOM" id="CLU_007257_4_2_1"/>
<reference evidence="11 12" key="1">
    <citation type="journal article" date="2011" name="Science">
        <title>The ecoresponsive genome of Daphnia pulex.</title>
        <authorList>
            <person name="Colbourne J.K."/>
            <person name="Pfrender M.E."/>
            <person name="Gilbert D."/>
            <person name="Thomas W.K."/>
            <person name="Tucker A."/>
            <person name="Oakley T.H."/>
            <person name="Tokishita S."/>
            <person name="Aerts A."/>
            <person name="Arnold G.J."/>
            <person name="Basu M.K."/>
            <person name="Bauer D.J."/>
            <person name="Caceres C.E."/>
            <person name="Carmel L."/>
            <person name="Casola C."/>
            <person name="Choi J.H."/>
            <person name="Detter J.C."/>
            <person name="Dong Q."/>
            <person name="Dusheyko S."/>
            <person name="Eads B.D."/>
            <person name="Frohlich T."/>
            <person name="Geiler-Samerotte K.A."/>
            <person name="Gerlach D."/>
            <person name="Hatcher P."/>
            <person name="Jogdeo S."/>
            <person name="Krijgsveld J."/>
            <person name="Kriventseva E.V."/>
            <person name="Kultz D."/>
            <person name="Laforsch C."/>
            <person name="Lindquist E."/>
            <person name="Lopez J."/>
            <person name="Manak J.R."/>
            <person name="Muller J."/>
            <person name="Pangilinan J."/>
            <person name="Patwardhan R.P."/>
            <person name="Pitluck S."/>
            <person name="Pritham E.J."/>
            <person name="Rechtsteiner A."/>
            <person name="Rho M."/>
            <person name="Rogozin I.B."/>
            <person name="Sakarya O."/>
            <person name="Salamov A."/>
            <person name="Schaack S."/>
            <person name="Shapiro H."/>
            <person name="Shiga Y."/>
            <person name="Skalitzky C."/>
            <person name="Smith Z."/>
            <person name="Souvorov A."/>
            <person name="Sung W."/>
            <person name="Tang Z."/>
            <person name="Tsuchiya D."/>
            <person name="Tu H."/>
            <person name="Vos H."/>
            <person name="Wang M."/>
            <person name="Wolf Y.I."/>
            <person name="Yamagata H."/>
            <person name="Yamada T."/>
            <person name="Ye Y."/>
            <person name="Shaw J.R."/>
            <person name="Andrews J."/>
            <person name="Crease T.J."/>
            <person name="Tang H."/>
            <person name="Lucas S.M."/>
            <person name="Robertson H.M."/>
            <person name="Bork P."/>
            <person name="Koonin E.V."/>
            <person name="Zdobnov E.M."/>
            <person name="Grigoriev I.V."/>
            <person name="Lynch M."/>
            <person name="Boore J.L."/>
        </authorList>
    </citation>
    <scope>NUCLEOTIDE SEQUENCE [LARGE SCALE GENOMIC DNA]</scope>
</reference>
<evidence type="ECO:0000313" key="12">
    <source>
        <dbReference type="Proteomes" id="UP000000305"/>
    </source>
</evidence>
<evidence type="ECO:0000256" key="3">
    <source>
        <dbReference type="ARBA" id="ARBA00022475"/>
    </source>
</evidence>
<feature type="transmembrane region" description="Helical" evidence="9">
    <location>
        <begin position="449"/>
        <end position="469"/>
    </location>
</feature>
<dbReference type="PANTHER" id="PTHR42643">
    <property type="entry name" value="IONOTROPIC RECEPTOR 20A-RELATED"/>
    <property type="match status" value="1"/>
</dbReference>
<dbReference type="InterPro" id="IPR001320">
    <property type="entry name" value="Iontro_rcpt_C"/>
</dbReference>
<dbReference type="Pfam" id="PF00060">
    <property type="entry name" value="Lig_chan"/>
    <property type="match status" value="1"/>
</dbReference>
<feature type="transmembrane region" description="Helical" evidence="9">
    <location>
        <begin position="248"/>
        <end position="269"/>
    </location>
</feature>
<protein>
    <recommendedName>
        <fullName evidence="10">Ionotropic glutamate receptor C-terminal domain-containing protein</fullName>
    </recommendedName>
</protein>
<dbReference type="InterPro" id="IPR052192">
    <property type="entry name" value="Insect_Ionotropic_Sensory_Rcpt"/>
</dbReference>